<feature type="region of interest" description="Disordered" evidence="2">
    <location>
        <begin position="377"/>
        <end position="437"/>
    </location>
</feature>
<reference evidence="4" key="1">
    <citation type="submission" date="2020-03" db="EMBL/GenBank/DDBJ databases">
        <title>Draft Genome Sequence of Cylindrodendrum hubeiense.</title>
        <authorList>
            <person name="Buettner E."/>
            <person name="Kellner H."/>
        </authorList>
    </citation>
    <scope>NUCLEOTIDE SEQUENCE</scope>
    <source>
        <strain evidence="4">IHI 201604</strain>
    </source>
</reference>
<feature type="compositionally biased region" description="Basic and acidic residues" evidence="2">
    <location>
        <begin position="189"/>
        <end position="198"/>
    </location>
</feature>
<dbReference type="PROSITE" id="PS50102">
    <property type="entry name" value="RRM"/>
    <property type="match status" value="1"/>
</dbReference>
<feature type="region of interest" description="Disordered" evidence="2">
    <location>
        <begin position="184"/>
        <end position="275"/>
    </location>
</feature>
<organism evidence="4 5">
    <name type="scientific">Cylindrodendrum hubeiense</name>
    <dbReference type="NCBI Taxonomy" id="595255"/>
    <lineage>
        <taxon>Eukaryota</taxon>
        <taxon>Fungi</taxon>
        <taxon>Dikarya</taxon>
        <taxon>Ascomycota</taxon>
        <taxon>Pezizomycotina</taxon>
        <taxon>Sordariomycetes</taxon>
        <taxon>Hypocreomycetidae</taxon>
        <taxon>Hypocreales</taxon>
        <taxon>Nectriaceae</taxon>
        <taxon>Cylindrodendrum</taxon>
    </lineage>
</organism>
<dbReference type="Pfam" id="PF00076">
    <property type="entry name" value="RRM_1"/>
    <property type="match status" value="1"/>
</dbReference>
<dbReference type="SUPFAM" id="SSF54928">
    <property type="entry name" value="RNA-binding domain, RBD"/>
    <property type="match status" value="1"/>
</dbReference>
<comment type="caution">
    <text evidence="4">The sequence shown here is derived from an EMBL/GenBank/DDBJ whole genome shotgun (WGS) entry which is preliminary data.</text>
</comment>
<evidence type="ECO:0000259" key="3">
    <source>
        <dbReference type="PROSITE" id="PS50102"/>
    </source>
</evidence>
<gene>
    <name evidence="4" type="ORF">G7Z17_g6696</name>
</gene>
<evidence type="ECO:0000313" key="4">
    <source>
        <dbReference type="EMBL" id="KAF7549013.1"/>
    </source>
</evidence>
<dbReference type="InterPro" id="IPR035979">
    <property type="entry name" value="RBD_domain_sf"/>
</dbReference>
<dbReference type="Gene3D" id="3.30.70.330">
    <property type="match status" value="1"/>
</dbReference>
<protein>
    <recommendedName>
        <fullName evidence="3">RRM domain-containing protein</fullName>
    </recommendedName>
</protein>
<sequence length="437" mass="49245">MSRGGQTLYVTGFSHGTRARDLAYEFERYVNLVHAHALALVHALVLAHVHVHVASTAREPPEISSPWLDTSPSSSPSPSPVLVLVFALARAHAPSLASPYLLPSVDKSARSLRNRFSFESTNSSQASARDYGRLVRCDIPAPSFAFVEYEDRRDADDAYHEMHNKRIGRDDILKIEWARTPPSASWRFESGRDRDRRGARSPRRGRSPSPRRSTREYSPRKDERRDRDRDYDREGGRRDRDRSRSPEHRDRERDSKDDRDDRERRENGTNGEERKRGPLFAHLSIHIVCPLYTLHCSLIDRHSAAITRLETVGLARPSHDPTKAISEAREYRDHARPEVIRIAGPRAHPAPIAHNAPPPWAVYLSNTSTSIIKGDRCCRRRESASQPPPPRATSSSAPAQKHPSPPPMVADCLLSPRPGISSPSLELPRPAEISEHS</sequence>
<feature type="compositionally biased region" description="Basic and acidic residues" evidence="2">
    <location>
        <begin position="213"/>
        <end position="275"/>
    </location>
</feature>
<evidence type="ECO:0000256" key="1">
    <source>
        <dbReference type="PROSITE-ProRule" id="PRU00176"/>
    </source>
</evidence>
<proteinExistence type="predicted"/>
<dbReference type="EMBL" id="JAANBB010000133">
    <property type="protein sequence ID" value="KAF7549013.1"/>
    <property type="molecule type" value="Genomic_DNA"/>
</dbReference>
<dbReference type="OrthoDB" id="5970at2759"/>
<dbReference type="AlphaFoldDB" id="A0A9P5LGJ3"/>
<dbReference type="InterPro" id="IPR000504">
    <property type="entry name" value="RRM_dom"/>
</dbReference>
<dbReference type="GO" id="GO:0003723">
    <property type="term" value="F:RNA binding"/>
    <property type="evidence" value="ECO:0007669"/>
    <property type="project" value="UniProtKB-UniRule"/>
</dbReference>
<evidence type="ECO:0000256" key="2">
    <source>
        <dbReference type="SAM" id="MobiDB-lite"/>
    </source>
</evidence>
<dbReference type="InterPro" id="IPR012677">
    <property type="entry name" value="Nucleotide-bd_a/b_plait_sf"/>
</dbReference>
<name>A0A9P5LGJ3_9HYPO</name>
<feature type="domain" description="RRM" evidence="3">
    <location>
        <begin position="102"/>
        <end position="180"/>
    </location>
</feature>
<keyword evidence="5" id="KW-1185">Reference proteome</keyword>
<dbReference type="Proteomes" id="UP000722485">
    <property type="component" value="Unassembled WGS sequence"/>
</dbReference>
<accession>A0A9P5LGJ3</accession>
<keyword evidence="1" id="KW-0694">RNA-binding</keyword>
<evidence type="ECO:0000313" key="5">
    <source>
        <dbReference type="Proteomes" id="UP000722485"/>
    </source>
</evidence>